<feature type="transmembrane region" description="Helical" evidence="1">
    <location>
        <begin position="40"/>
        <end position="63"/>
    </location>
</feature>
<sequence>MKKIEWLLAISLIIIGLTCLTVSGATMWGNGSIKSYVTTLIQICLWTGLPGIIIGVLYVIILIGRKNK</sequence>
<dbReference type="Proteomes" id="UP001275436">
    <property type="component" value="Unassembled WGS sequence"/>
</dbReference>
<keyword evidence="1" id="KW-0472">Membrane</keyword>
<comment type="caution">
    <text evidence="2">The sequence shown here is derived from an EMBL/GenBank/DDBJ whole genome shotgun (WGS) entry which is preliminary data.</text>
</comment>
<keyword evidence="3" id="KW-1185">Reference proteome</keyword>
<keyword evidence="1" id="KW-0812">Transmembrane</keyword>
<organism evidence="2 3">
    <name type="scientific">Oceanobacillus kimchii</name>
    <dbReference type="NCBI Taxonomy" id="746691"/>
    <lineage>
        <taxon>Bacteria</taxon>
        <taxon>Bacillati</taxon>
        <taxon>Bacillota</taxon>
        <taxon>Bacilli</taxon>
        <taxon>Bacillales</taxon>
        <taxon>Bacillaceae</taxon>
        <taxon>Oceanobacillus</taxon>
    </lineage>
</organism>
<accession>A0ABQ5TQB1</accession>
<dbReference type="RefSeq" id="WP_317958647.1">
    <property type="nucleotide sequence ID" value="NZ_BSKO01000002.1"/>
</dbReference>
<name>A0ABQ5TQB1_9BACI</name>
<evidence type="ECO:0000313" key="2">
    <source>
        <dbReference type="EMBL" id="GLO68417.1"/>
    </source>
</evidence>
<reference evidence="2 3" key="1">
    <citation type="submission" date="2023-02" db="EMBL/GenBank/DDBJ databases">
        <title>Oceanobacillus kimchii IFOP_LL358 isolated form Alexandrium catenella lab strain.</title>
        <authorList>
            <person name="Gajardo G."/>
            <person name="Ueki S."/>
            <person name="Maruyama F."/>
        </authorList>
    </citation>
    <scope>NUCLEOTIDE SEQUENCE [LARGE SCALE GENOMIC DNA]</scope>
    <source>
        <strain evidence="2 3">IFOP_LL358</strain>
    </source>
</reference>
<protein>
    <submittedName>
        <fullName evidence="2">Uncharacterized protein</fullName>
    </submittedName>
</protein>
<proteinExistence type="predicted"/>
<evidence type="ECO:0000313" key="3">
    <source>
        <dbReference type="Proteomes" id="UP001275436"/>
    </source>
</evidence>
<dbReference type="EMBL" id="BSKO01000002">
    <property type="protein sequence ID" value="GLO68417.1"/>
    <property type="molecule type" value="Genomic_DNA"/>
</dbReference>
<evidence type="ECO:0000256" key="1">
    <source>
        <dbReference type="SAM" id="Phobius"/>
    </source>
</evidence>
<keyword evidence="1" id="KW-1133">Transmembrane helix</keyword>
<gene>
    <name evidence="2" type="ORF">MACH08_42010</name>
</gene>